<reference evidence="1 2" key="1">
    <citation type="journal article" date="2014" name="Int. J. Syst. Evol. Microbiol.">
        <title>Complete genome sequence of Corynebacterium casei LMG S-19264T (=DSM 44701T), isolated from a smear-ripened cheese.</title>
        <authorList>
            <consortium name="US DOE Joint Genome Institute (JGI-PGF)"/>
            <person name="Walter F."/>
            <person name="Albersmeier A."/>
            <person name="Kalinowski J."/>
            <person name="Ruckert C."/>
        </authorList>
    </citation>
    <scope>NUCLEOTIDE SEQUENCE [LARGE SCALE GENOMIC DNA]</scope>
    <source>
        <strain evidence="1 2">CGMCC 1.7286</strain>
    </source>
</reference>
<comment type="caution">
    <text evidence="1">The sequence shown here is derived from an EMBL/GenBank/DDBJ whole genome shotgun (WGS) entry which is preliminary data.</text>
</comment>
<sequence length="326" mass="37210">MTAMDANRLLREDGEERRLGIEIELAGIELDDIAACIRDTFGGHVERVSPCEQRVVGTAFGDFKLELDLSYLKQLGREQSHGHSSELEQFATEALAAVAKNLVPFEVVAPPVAISRLAELEQLTKALREAGALGTRSAARYAFGVHYNPELPATDIATVLRYFKAYLCLHDWLAARERTDLVRRLSTFIQPFSRDYCRHVLDPGYWPDQDAFIDDYLAWNPSRNRSLDLLPLLAWLDSDRVRAALPDEKISKRPTLHYRLPNSDIDNPEWSLLDAWNDWLQVESLVGDAERLDDLCRRYLQHFSRLAPQLLAPWAERVEPWLCDPS</sequence>
<dbReference type="AlphaFoldDB" id="A0A918DPK2"/>
<evidence type="ECO:0008006" key="3">
    <source>
        <dbReference type="Google" id="ProtNLM"/>
    </source>
</evidence>
<keyword evidence="2" id="KW-1185">Reference proteome</keyword>
<dbReference type="Proteomes" id="UP000599578">
    <property type="component" value="Unassembled WGS sequence"/>
</dbReference>
<gene>
    <name evidence="1" type="ORF">GCM10011348_11230</name>
</gene>
<evidence type="ECO:0000313" key="1">
    <source>
        <dbReference type="EMBL" id="GGO78689.1"/>
    </source>
</evidence>
<protein>
    <recommendedName>
        <fullName evidence="3">Amidoligase enzyme</fullName>
    </recommendedName>
</protein>
<accession>A0A918DPK2</accession>
<dbReference type="EMBL" id="BMLT01000002">
    <property type="protein sequence ID" value="GGO78689.1"/>
    <property type="molecule type" value="Genomic_DNA"/>
</dbReference>
<dbReference type="InterPro" id="IPR022025">
    <property type="entry name" value="Amidoligase_2"/>
</dbReference>
<name>A0A918DPK2_9GAMM</name>
<dbReference type="Pfam" id="PF12224">
    <property type="entry name" value="Amidoligase_2"/>
    <property type="match status" value="1"/>
</dbReference>
<evidence type="ECO:0000313" key="2">
    <source>
        <dbReference type="Proteomes" id="UP000599578"/>
    </source>
</evidence>
<proteinExistence type="predicted"/>
<organism evidence="1 2">
    <name type="scientific">Marinobacterium nitratireducens</name>
    <dbReference type="NCBI Taxonomy" id="518897"/>
    <lineage>
        <taxon>Bacteria</taxon>
        <taxon>Pseudomonadati</taxon>
        <taxon>Pseudomonadota</taxon>
        <taxon>Gammaproteobacteria</taxon>
        <taxon>Oceanospirillales</taxon>
        <taxon>Oceanospirillaceae</taxon>
        <taxon>Marinobacterium</taxon>
    </lineage>
</organism>